<dbReference type="GO" id="GO:0006313">
    <property type="term" value="P:DNA transposition"/>
    <property type="evidence" value="ECO:0007669"/>
    <property type="project" value="InterPro"/>
</dbReference>
<organism evidence="2 3">
    <name type="scientific">Siansivirga zeaxanthinifaciens CC-SAMT-1</name>
    <dbReference type="NCBI Taxonomy" id="1454006"/>
    <lineage>
        <taxon>Bacteria</taxon>
        <taxon>Pseudomonadati</taxon>
        <taxon>Bacteroidota</taxon>
        <taxon>Flavobacteriia</taxon>
        <taxon>Flavobacteriales</taxon>
        <taxon>Flavobacteriaceae</taxon>
        <taxon>Siansivirga</taxon>
    </lineage>
</organism>
<dbReference type="OrthoDB" id="1450847at2"/>
<dbReference type="Pfam" id="PF01527">
    <property type="entry name" value="HTH_Tnp_1"/>
    <property type="match status" value="1"/>
</dbReference>
<dbReference type="EMBL" id="CP007202">
    <property type="protein sequence ID" value="AJR03376.1"/>
    <property type="molecule type" value="Genomic_DNA"/>
</dbReference>
<gene>
    <name evidence="2" type="ORF">AW14_06695</name>
</gene>
<reference evidence="2 3" key="1">
    <citation type="submission" date="2014-02" db="EMBL/GenBank/DDBJ databases">
        <authorList>
            <person name="Young C.-C."/>
            <person name="Hameed A."/>
            <person name="Huang H.-C."/>
            <person name="Shahina M."/>
        </authorList>
    </citation>
    <scope>NUCLEOTIDE SEQUENCE [LARGE SCALE GENOMIC DNA]</scope>
    <source>
        <strain evidence="2 3">CC-SAMT-1</strain>
    </source>
</reference>
<dbReference type="Gene3D" id="1.10.10.10">
    <property type="entry name" value="Winged helix-like DNA-binding domain superfamily/Winged helix DNA-binding domain"/>
    <property type="match status" value="1"/>
</dbReference>
<dbReference type="GO" id="GO:0003677">
    <property type="term" value="F:DNA binding"/>
    <property type="evidence" value="ECO:0007669"/>
    <property type="project" value="InterPro"/>
</dbReference>
<evidence type="ECO:0000313" key="3">
    <source>
        <dbReference type="Proteomes" id="UP000032229"/>
    </source>
</evidence>
<dbReference type="InterPro" id="IPR009057">
    <property type="entry name" value="Homeodomain-like_sf"/>
</dbReference>
<dbReference type="PATRIC" id="fig|1454006.5.peg.1315"/>
<dbReference type="GO" id="GO:0004803">
    <property type="term" value="F:transposase activity"/>
    <property type="evidence" value="ECO:0007669"/>
    <property type="project" value="InterPro"/>
</dbReference>
<dbReference type="Proteomes" id="UP000032229">
    <property type="component" value="Chromosome"/>
</dbReference>
<evidence type="ECO:0000313" key="2">
    <source>
        <dbReference type="EMBL" id="AJR03376.1"/>
    </source>
</evidence>
<dbReference type="KEGG" id="sze:AW14_06695"/>
<protein>
    <submittedName>
        <fullName evidence="2">Transposase</fullName>
    </submittedName>
</protein>
<keyword evidence="3" id="KW-1185">Reference proteome</keyword>
<accession>A0A0C5VW95</accession>
<evidence type="ECO:0000256" key="1">
    <source>
        <dbReference type="SAM" id="Coils"/>
    </source>
</evidence>
<dbReference type="RefSeq" id="WP_044638079.1">
    <property type="nucleotide sequence ID" value="NZ_CP007202.1"/>
</dbReference>
<dbReference type="HOGENOM" id="CLU_2035127_0_0_10"/>
<dbReference type="STRING" id="1454006.AW14_06695"/>
<feature type="coiled-coil region" evidence="1">
    <location>
        <begin position="65"/>
        <end position="92"/>
    </location>
</feature>
<dbReference type="InterPro" id="IPR002514">
    <property type="entry name" value="Transposase_8"/>
</dbReference>
<dbReference type="AlphaFoldDB" id="A0A0C5VW95"/>
<proteinExistence type="predicted"/>
<keyword evidence="1" id="KW-0175">Coiled coil</keyword>
<sequence length="123" mass="14637">MYKNDKVIRRYSEPFKLKILDELTTGKLNKYQLGKLYGIAPTTINEWIRKYNRKDLMNTRVKVETKDEITRIKELQKEIEQLKKLLLKKDLDAMIQDSYLEVAAEDLGYKSVAELKKKLNIER</sequence>
<dbReference type="SUPFAM" id="SSF46689">
    <property type="entry name" value="Homeodomain-like"/>
    <property type="match status" value="1"/>
</dbReference>
<name>A0A0C5VW95_9FLAO</name>
<dbReference type="InterPro" id="IPR036388">
    <property type="entry name" value="WH-like_DNA-bd_sf"/>
</dbReference>